<dbReference type="RefSeq" id="WP_072973030.1">
    <property type="nucleotide sequence ID" value="NZ_FQTY01000002.1"/>
</dbReference>
<dbReference type="STRING" id="1123404.SAMN02745784_00607"/>
<sequence>MNEKDRILKTLRGEKVDRPPVICPGGMMNAAVTEVLEGMKANHNTDVDAMVATAIKIREIIGFENYGVPFCMTCEAEPFGVVISEGDKNNEPRILEYNKASLEDIMNDSYPHLSINSRGETVIKAIKVLKNDEIPVIGNITGPISTATSIVDPLKLFKMLRREPNEAYRFIEYVNDYLIEYAIKMVEAGADIIAISDPTATGEILGQKNFDKFAMPMYIKFLEKMKKTNTPVIIHICGDAKTIIDSLNSLDVEALSFDSIVNMRFAKSKLRTKLMGNVSTLLLQNGSIDKIISITKNAMNSGVDIVSPACGLGMSTPIENLRTMTDYVKGSIKCL</sequence>
<dbReference type="EMBL" id="FQTY01000002">
    <property type="protein sequence ID" value="SHE42079.1"/>
    <property type="molecule type" value="Genomic_DNA"/>
</dbReference>
<name>A0A1M4TC06_9FIRM</name>
<dbReference type="Pfam" id="PF01208">
    <property type="entry name" value="URO-D"/>
    <property type="match status" value="1"/>
</dbReference>
<dbReference type="SUPFAM" id="SSF51726">
    <property type="entry name" value="UROD/MetE-like"/>
    <property type="match status" value="1"/>
</dbReference>
<dbReference type="GO" id="GO:0004853">
    <property type="term" value="F:uroporphyrinogen decarboxylase activity"/>
    <property type="evidence" value="ECO:0007669"/>
    <property type="project" value="InterPro"/>
</dbReference>
<dbReference type="GO" id="GO:0006779">
    <property type="term" value="P:porphyrin-containing compound biosynthetic process"/>
    <property type="evidence" value="ECO:0007669"/>
    <property type="project" value="InterPro"/>
</dbReference>
<keyword evidence="2" id="KW-0808">Transferase</keyword>
<accession>A0A1M4TC06</accession>
<reference evidence="3" key="1">
    <citation type="submission" date="2016-11" db="EMBL/GenBank/DDBJ databases">
        <authorList>
            <person name="Varghese N."/>
            <person name="Submissions S."/>
        </authorList>
    </citation>
    <scope>NUCLEOTIDE SEQUENCE [LARGE SCALE GENOMIC DNA]</scope>
    <source>
        <strain evidence="3">DSM 18095</strain>
    </source>
</reference>
<proteinExistence type="predicted"/>
<feature type="domain" description="Uroporphyrinogen decarboxylase (URO-D)" evidence="1">
    <location>
        <begin position="3"/>
        <end position="329"/>
    </location>
</feature>
<keyword evidence="3" id="KW-1185">Reference proteome</keyword>
<dbReference type="GO" id="GO:0032259">
    <property type="term" value="P:methylation"/>
    <property type="evidence" value="ECO:0007669"/>
    <property type="project" value="UniProtKB-KW"/>
</dbReference>
<dbReference type="Proteomes" id="UP000184114">
    <property type="component" value="Unassembled WGS sequence"/>
</dbReference>
<protein>
    <submittedName>
        <fullName evidence="2">[methyl-Co(III) methanol-specific corrinoid protein]:coenzyme M methyltransferase</fullName>
    </submittedName>
</protein>
<evidence type="ECO:0000313" key="3">
    <source>
        <dbReference type="Proteomes" id="UP000184114"/>
    </source>
</evidence>
<dbReference type="PANTHER" id="PTHR47099">
    <property type="entry name" value="METHYLCOBAMIDE:COM METHYLTRANSFERASE MTBA"/>
    <property type="match status" value="1"/>
</dbReference>
<evidence type="ECO:0000259" key="1">
    <source>
        <dbReference type="Pfam" id="PF01208"/>
    </source>
</evidence>
<keyword evidence="2" id="KW-0489">Methyltransferase</keyword>
<dbReference type="GeneID" id="90996537"/>
<dbReference type="InterPro" id="IPR000257">
    <property type="entry name" value="Uroporphyrinogen_deCOase"/>
</dbReference>
<dbReference type="InterPro" id="IPR052024">
    <property type="entry name" value="Methanogen_methyltrans"/>
</dbReference>
<gene>
    <name evidence="2" type="ORF">SAMN02745784_00607</name>
</gene>
<dbReference type="GO" id="GO:0008168">
    <property type="term" value="F:methyltransferase activity"/>
    <property type="evidence" value="ECO:0007669"/>
    <property type="project" value="UniProtKB-KW"/>
</dbReference>
<dbReference type="AlphaFoldDB" id="A0A1M4TC06"/>
<organism evidence="2 3">
    <name type="scientific">Tissierella praeacuta DSM 18095</name>
    <dbReference type="NCBI Taxonomy" id="1123404"/>
    <lineage>
        <taxon>Bacteria</taxon>
        <taxon>Bacillati</taxon>
        <taxon>Bacillota</taxon>
        <taxon>Tissierellia</taxon>
        <taxon>Tissierellales</taxon>
        <taxon>Tissierellaceae</taxon>
        <taxon>Tissierella</taxon>
    </lineage>
</organism>
<dbReference type="InterPro" id="IPR038071">
    <property type="entry name" value="UROD/MetE-like_sf"/>
</dbReference>
<evidence type="ECO:0000313" key="2">
    <source>
        <dbReference type="EMBL" id="SHE42079.1"/>
    </source>
</evidence>
<dbReference type="Gene3D" id="3.20.20.210">
    <property type="match status" value="1"/>
</dbReference>
<dbReference type="PANTHER" id="PTHR47099:SF1">
    <property type="entry name" value="METHYLCOBAMIDE:COM METHYLTRANSFERASE MTBA"/>
    <property type="match status" value="1"/>
</dbReference>
<dbReference type="NCBIfam" id="NF004889">
    <property type="entry name" value="PRK06252.1"/>
    <property type="match status" value="1"/>
</dbReference>